<accession>A0A644ZXZ6</accession>
<reference evidence="1" key="1">
    <citation type="submission" date="2019-08" db="EMBL/GenBank/DDBJ databases">
        <authorList>
            <person name="Kucharzyk K."/>
            <person name="Murdoch R.W."/>
            <person name="Higgins S."/>
            <person name="Loffler F."/>
        </authorList>
    </citation>
    <scope>NUCLEOTIDE SEQUENCE</scope>
</reference>
<dbReference type="EMBL" id="VSSQ01011041">
    <property type="protein sequence ID" value="MPM45850.1"/>
    <property type="molecule type" value="Genomic_DNA"/>
</dbReference>
<comment type="caution">
    <text evidence="1">The sequence shown here is derived from an EMBL/GenBank/DDBJ whole genome shotgun (WGS) entry which is preliminary data.</text>
</comment>
<proteinExistence type="predicted"/>
<protein>
    <submittedName>
        <fullName evidence="1">Uncharacterized protein</fullName>
    </submittedName>
</protein>
<dbReference type="AlphaFoldDB" id="A0A644ZXZ6"/>
<gene>
    <name evidence="1" type="ORF">SDC9_92542</name>
</gene>
<sequence length="112" mass="12443">MADRLSGVLVPYHGRFALVGDADRGNIRRSRADLGHRLDGDAKLRGPNLIRVMLYPACLRIVLGELLLRNAADLALFVEEDAAVAGGSRVQCHDVLRHSRIAPFRLHWDSFC</sequence>
<name>A0A644ZXZ6_9ZZZZ</name>
<organism evidence="1">
    <name type="scientific">bioreactor metagenome</name>
    <dbReference type="NCBI Taxonomy" id="1076179"/>
    <lineage>
        <taxon>unclassified sequences</taxon>
        <taxon>metagenomes</taxon>
        <taxon>ecological metagenomes</taxon>
    </lineage>
</organism>
<evidence type="ECO:0000313" key="1">
    <source>
        <dbReference type="EMBL" id="MPM45850.1"/>
    </source>
</evidence>